<proteinExistence type="predicted"/>
<feature type="transmembrane region" description="Helical" evidence="1">
    <location>
        <begin position="351"/>
        <end position="370"/>
    </location>
</feature>
<dbReference type="AlphaFoldDB" id="A0A845U9I1"/>
<feature type="transmembrane region" description="Helical" evidence="1">
    <location>
        <begin position="418"/>
        <end position="440"/>
    </location>
</feature>
<feature type="transmembrane region" description="Helical" evidence="1">
    <location>
        <begin position="101"/>
        <end position="126"/>
    </location>
</feature>
<evidence type="ECO:0000313" key="2">
    <source>
        <dbReference type="EMBL" id="NDU42819.1"/>
    </source>
</evidence>
<feature type="transmembrane region" description="Helical" evidence="1">
    <location>
        <begin position="452"/>
        <end position="475"/>
    </location>
</feature>
<protein>
    <recommendedName>
        <fullName evidence="3">Allantoin permease</fullName>
    </recommendedName>
</protein>
<feature type="transmembrane region" description="Helical" evidence="1">
    <location>
        <begin position="211"/>
        <end position="233"/>
    </location>
</feature>
<keyword evidence="1" id="KW-1133">Transmembrane helix</keyword>
<reference evidence="2" key="1">
    <citation type="submission" date="2019-11" db="EMBL/GenBank/DDBJ databases">
        <title>Acidithiobacillus ferrianus sp. nov.: a facultatively anaerobic and extremely acidophilic chemolithoautotroph.</title>
        <authorList>
            <person name="Norris P.R."/>
            <person name="Falagan C."/>
            <person name="Moya-Beltran A."/>
            <person name="Castro M."/>
            <person name="Quatrini R."/>
            <person name="Johnson D.B."/>
        </authorList>
    </citation>
    <scope>NUCLEOTIDE SEQUENCE [LARGE SCALE GENOMIC DNA]</scope>
    <source>
        <strain evidence="2">MG</strain>
    </source>
</reference>
<name>A0A845U9I1_9PROT</name>
<dbReference type="GO" id="GO:0005886">
    <property type="term" value="C:plasma membrane"/>
    <property type="evidence" value="ECO:0007669"/>
    <property type="project" value="TreeGrafter"/>
</dbReference>
<evidence type="ECO:0008006" key="3">
    <source>
        <dbReference type="Google" id="ProtNLM"/>
    </source>
</evidence>
<keyword evidence="1" id="KW-0812">Transmembrane</keyword>
<evidence type="ECO:0000256" key="1">
    <source>
        <dbReference type="SAM" id="Phobius"/>
    </source>
</evidence>
<organism evidence="2">
    <name type="scientific">Acidithiobacillus ferrianus</name>
    <dbReference type="NCBI Taxonomy" id="2678518"/>
    <lineage>
        <taxon>Bacteria</taxon>
        <taxon>Pseudomonadati</taxon>
        <taxon>Pseudomonadota</taxon>
        <taxon>Acidithiobacillia</taxon>
        <taxon>Acidithiobacillales</taxon>
        <taxon>Acidithiobacillaceae</taxon>
        <taxon>Acidithiobacillus</taxon>
    </lineage>
</organism>
<feature type="transmembrane region" description="Helical" evidence="1">
    <location>
        <begin position="138"/>
        <end position="159"/>
    </location>
</feature>
<sequence>MTNNKSAFKRLIDHEVVEDYSLRYAPKSFRRWSPAIVASASLGSIAALFAFAISASLANTVGTTNALIGNLIAMALVVVSSIPIANAISKHNLDMDLLTRGAGFGYIGSTITSLIYATFTFIYMAFEGSIIAQGITGALGIPLSISYIIGVLLIIPLVMFGMTMLSKLQTFTWPIWIILLVIPLLTIYLSGHFTLNDWLSYKGLSNHNSTIIDISEIGLVAGALVSLMVQIGEQADYLRFMKDDSDTNVYAKRIWTFMAGPGFGLFFFLSFAAGTYLAAYTSHYIGTHNNEPYSSFIYVYSMIFPHWLGALLAFLLVVVAQVKINVINAYSGSLSWSNFFSRILHKHYGRFTWLLLQCIIALILMEANVFNEMGALLGFYSNVAVAWIATISADLVINRKLLNIGPDWIEFRRGYMYNINPVGMGSLIVASTISILAYFGYLGAILQPYSPFISIAIALIATPLIAIITGGKYYIKRDPKNDGIHSEQAVSLRECVKCGSKFELRDMLGCSFHRGAVCSLCCTIESKCGEECKYNSQTVIYPLTQQ</sequence>
<keyword evidence="1" id="KW-0472">Membrane</keyword>
<dbReference type="EMBL" id="WNJL01000035">
    <property type="protein sequence ID" value="NDU42819.1"/>
    <property type="molecule type" value="Genomic_DNA"/>
</dbReference>
<dbReference type="RefSeq" id="WP_163098062.1">
    <property type="nucleotide sequence ID" value="NZ_CP127523.1"/>
</dbReference>
<feature type="transmembrane region" description="Helical" evidence="1">
    <location>
        <begin position="254"/>
        <end position="277"/>
    </location>
</feature>
<dbReference type="GO" id="GO:0015209">
    <property type="term" value="F:cytosine transmembrane transporter activity"/>
    <property type="evidence" value="ECO:0007669"/>
    <property type="project" value="InterPro"/>
</dbReference>
<feature type="transmembrane region" description="Helical" evidence="1">
    <location>
        <begin position="171"/>
        <end position="191"/>
    </location>
</feature>
<feature type="transmembrane region" description="Helical" evidence="1">
    <location>
        <begin position="32"/>
        <end position="55"/>
    </location>
</feature>
<dbReference type="Gene3D" id="1.10.4160.10">
    <property type="entry name" value="Hydantoin permease"/>
    <property type="match status" value="1"/>
</dbReference>
<gene>
    <name evidence="2" type="ORF">GL267_09255</name>
</gene>
<dbReference type="InterPro" id="IPR030191">
    <property type="entry name" value="CodB"/>
</dbReference>
<accession>A0A845U9I1</accession>
<feature type="transmembrane region" description="Helical" evidence="1">
    <location>
        <begin position="67"/>
        <end position="89"/>
    </location>
</feature>
<feature type="transmembrane region" description="Helical" evidence="1">
    <location>
        <begin position="297"/>
        <end position="320"/>
    </location>
</feature>
<dbReference type="PANTHER" id="PTHR30569">
    <property type="entry name" value="CYTOSINE TRANSPORTER CODB"/>
    <property type="match status" value="1"/>
</dbReference>
<feature type="transmembrane region" description="Helical" evidence="1">
    <location>
        <begin position="376"/>
        <end position="397"/>
    </location>
</feature>
<dbReference type="PANTHER" id="PTHR30569:SF0">
    <property type="entry name" value="CYTOSINE PERMEASE"/>
    <property type="match status" value="1"/>
</dbReference>
<comment type="caution">
    <text evidence="2">The sequence shown here is derived from an EMBL/GenBank/DDBJ whole genome shotgun (WGS) entry which is preliminary data.</text>
</comment>